<accession>A0A0A1UCG8</accession>
<dbReference type="Proteomes" id="UP000014680">
    <property type="component" value="Unassembled WGS sequence"/>
</dbReference>
<dbReference type="RefSeq" id="XP_004256750.1">
    <property type="nucleotide sequence ID" value="XM_004256702.1"/>
</dbReference>
<evidence type="ECO:0000313" key="1">
    <source>
        <dbReference type="EMBL" id="ELP89979.1"/>
    </source>
</evidence>
<dbReference type="GeneID" id="14889154"/>
<dbReference type="KEGG" id="eiv:EIN_402730"/>
<gene>
    <name evidence="1" type="ORF">EIN_402730</name>
</gene>
<proteinExistence type="predicted"/>
<evidence type="ECO:0000313" key="2">
    <source>
        <dbReference type="Proteomes" id="UP000014680"/>
    </source>
</evidence>
<keyword evidence="2" id="KW-1185">Reference proteome</keyword>
<feature type="non-terminal residue" evidence="1">
    <location>
        <position position="1"/>
    </location>
</feature>
<dbReference type="AlphaFoldDB" id="A0A0A1UCG8"/>
<sequence>EYLSQLEMVGLKEVCEVANSWIMFSQALINNNERLNRNGVKSSVLLSRADDCVKEAKSVVLVIVDDVDRLLADEKFGEYKEAVESVMYLKMRNEEIKNFLHEDLFNYFLDKMENKN</sequence>
<organism evidence="1 2">
    <name type="scientific">Entamoeba invadens IP1</name>
    <dbReference type="NCBI Taxonomy" id="370355"/>
    <lineage>
        <taxon>Eukaryota</taxon>
        <taxon>Amoebozoa</taxon>
        <taxon>Evosea</taxon>
        <taxon>Archamoebae</taxon>
        <taxon>Mastigamoebida</taxon>
        <taxon>Entamoebidae</taxon>
        <taxon>Entamoeba</taxon>
    </lineage>
</organism>
<dbReference type="EMBL" id="KB206537">
    <property type="protein sequence ID" value="ELP89979.1"/>
    <property type="molecule type" value="Genomic_DNA"/>
</dbReference>
<reference evidence="1 2" key="1">
    <citation type="submission" date="2012-10" db="EMBL/GenBank/DDBJ databases">
        <authorList>
            <person name="Zafar N."/>
            <person name="Inman J."/>
            <person name="Hall N."/>
            <person name="Lorenzi H."/>
            <person name="Caler E."/>
        </authorList>
    </citation>
    <scope>NUCLEOTIDE SEQUENCE [LARGE SCALE GENOMIC DNA]</scope>
    <source>
        <strain evidence="1 2">IP1</strain>
    </source>
</reference>
<name>A0A0A1UCG8_ENTIV</name>
<dbReference type="VEuPathDB" id="AmoebaDB:EIN_402730"/>
<protein>
    <submittedName>
        <fullName evidence="1">Uncharacterized protein</fullName>
    </submittedName>
</protein>